<dbReference type="SMART" id="SM00863">
    <property type="entry name" value="tRNA_SAD"/>
    <property type="match status" value="1"/>
</dbReference>
<feature type="domain" description="Threonyl/alanyl tRNA synthetase SAD" evidence="4">
    <location>
        <begin position="260"/>
        <end position="303"/>
    </location>
</feature>
<protein>
    <recommendedName>
        <fullName evidence="4">Threonyl/alanyl tRNA synthetase SAD domain-containing protein</fullName>
    </recommendedName>
</protein>
<dbReference type="EMBL" id="BRYA01000378">
    <property type="protein sequence ID" value="GMI48194.1"/>
    <property type="molecule type" value="Genomic_DNA"/>
</dbReference>
<keyword evidence="2" id="KW-0479">Metal-binding</keyword>
<dbReference type="GO" id="GO:0046872">
    <property type="term" value="F:metal ion binding"/>
    <property type="evidence" value="ECO:0007669"/>
    <property type="project" value="UniProtKB-KW"/>
</dbReference>
<dbReference type="AlphaFoldDB" id="A0A9W7GM25"/>
<accession>A0A9W7GM25</accession>
<dbReference type="GO" id="GO:0004812">
    <property type="term" value="F:aminoacyl-tRNA ligase activity"/>
    <property type="evidence" value="ECO:0007669"/>
    <property type="project" value="InterPro"/>
</dbReference>
<comment type="cofactor">
    <cofactor evidence="1">
        <name>Zn(2+)</name>
        <dbReference type="ChEBI" id="CHEBI:29105"/>
    </cofactor>
</comment>
<evidence type="ECO:0000313" key="6">
    <source>
        <dbReference type="Proteomes" id="UP001165065"/>
    </source>
</evidence>
<dbReference type="GO" id="GO:0005524">
    <property type="term" value="F:ATP binding"/>
    <property type="evidence" value="ECO:0007669"/>
    <property type="project" value="InterPro"/>
</dbReference>
<dbReference type="OrthoDB" id="288942at2759"/>
<dbReference type="GO" id="GO:0043039">
    <property type="term" value="P:tRNA aminoacylation"/>
    <property type="evidence" value="ECO:0007669"/>
    <property type="project" value="InterPro"/>
</dbReference>
<evidence type="ECO:0000259" key="4">
    <source>
        <dbReference type="SMART" id="SM00863"/>
    </source>
</evidence>
<dbReference type="PANTHER" id="PTHR43462">
    <property type="entry name" value="ALANYL-TRNA EDITING PROTEIN"/>
    <property type="match status" value="1"/>
</dbReference>
<name>A0A9W7GM25_9STRA</name>
<dbReference type="GO" id="GO:0002196">
    <property type="term" value="F:Ser-tRNA(Ala) deacylase activity"/>
    <property type="evidence" value="ECO:0007669"/>
    <property type="project" value="TreeGrafter"/>
</dbReference>
<sequence>MENSPPPAPLSISEARSYLSSSFPANGTKCGSLKCQHDSNIKSISTAISGIVKVKPEDSKSKGKKKKTIASPQKNTKTCYLITCLDSVIFPMGGGQPCDFGTLLVPSHSLSFEVLDSSNVGGTCVLTGYCQEEITDASSLVGQPCTMTVDFVRRMDHMQQHTAQHVISAIALDKFKLDTHSWSLTTTEEPCTVDFKLAEQGDLTLDAVLSNDPFQDIEKSTNDHIFAGRSVVPSWLDVEGDEYKNSVRSRLLPSGFSGLIRVLTIDQVDKSTCCGTHVSTLSHLTAVKVLKIVKVGKNLARMFFVSGKRTMDFVRRSLLHQSRIANIVNTPHLEDQVERVQILFNEKTLNEKKIKSLWDQLTALKAASLSSLAASNDGVVADDLGADVVDKEVYKNLANAVIEKAPGSTIFLLSGGLSAGTTFYMQGDPSVVDAAGKEVAGLLGGRGGGKGGSMMGKIPPGDEKHDAAVRSKLEEVETLMKKLKTC</sequence>
<keyword evidence="3" id="KW-0862">Zinc</keyword>
<gene>
    <name evidence="5" type="ORF">TrCOL_g2046</name>
</gene>
<organism evidence="5 6">
    <name type="scientific">Triparma columacea</name>
    <dbReference type="NCBI Taxonomy" id="722753"/>
    <lineage>
        <taxon>Eukaryota</taxon>
        <taxon>Sar</taxon>
        <taxon>Stramenopiles</taxon>
        <taxon>Ochrophyta</taxon>
        <taxon>Bolidophyceae</taxon>
        <taxon>Parmales</taxon>
        <taxon>Triparmaceae</taxon>
        <taxon>Triparma</taxon>
    </lineage>
</organism>
<reference evidence="6" key="1">
    <citation type="journal article" date="2023" name="Commun. Biol.">
        <title>Genome analysis of Parmales, the sister group of diatoms, reveals the evolutionary specialization of diatoms from phago-mixotrophs to photoautotrophs.</title>
        <authorList>
            <person name="Ban H."/>
            <person name="Sato S."/>
            <person name="Yoshikawa S."/>
            <person name="Yamada K."/>
            <person name="Nakamura Y."/>
            <person name="Ichinomiya M."/>
            <person name="Sato N."/>
            <person name="Blanc-Mathieu R."/>
            <person name="Endo H."/>
            <person name="Kuwata A."/>
            <person name="Ogata H."/>
        </authorList>
    </citation>
    <scope>NUCLEOTIDE SEQUENCE [LARGE SCALE GENOMIC DNA]</scope>
</reference>
<dbReference type="InterPro" id="IPR012947">
    <property type="entry name" value="tRNA_SAD"/>
</dbReference>
<dbReference type="SUPFAM" id="SSF55186">
    <property type="entry name" value="ThrRS/AlaRS common domain"/>
    <property type="match status" value="1"/>
</dbReference>
<dbReference type="Pfam" id="PF07973">
    <property type="entry name" value="tRNA_SAD"/>
    <property type="match status" value="1"/>
</dbReference>
<comment type="caution">
    <text evidence="5">The sequence shown here is derived from an EMBL/GenBank/DDBJ whole genome shotgun (WGS) entry which is preliminary data.</text>
</comment>
<dbReference type="PANTHER" id="PTHR43462:SF1">
    <property type="entry name" value="ALANYL-TRNA EDITING PROTEIN AARSD1"/>
    <property type="match status" value="1"/>
</dbReference>
<evidence type="ECO:0000256" key="3">
    <source>
        <dbReference type="ARBA" id="ARBA00022833"/>
    </source>
</evidence>
<dbReference type="InterPro" id="IPR018163">
    <property type="entry name" value="Thr/Ala-tRNA-synth_IIc_edit"/>
</dbReference>
<evidence type="ECO:0000256" key="1">
    <source>
        <dbReference type="ARBA" id="ARBA00001947"/>
    </source>
</evidence>
<keyword evidence="6" id="KW-1185">Reference proteome</keyword>
<dbReference type="Proteomes" id="UP001165065">
    <property type="component" value="Unassembled WGS sequence"/>
</dbReference>
<proteinExistence type="predicted"/>
<evidence type="ECO:0000256" key="2">
    <source>
        <dbReference type="ARBA" id="ARBA00022723"/>
    </source>
</evidence>
<dbReference type="InterPro" id="IPR051335">
    <property type="entry name" value="Alanyl-tRNA_Editing_Enzymes"/>
</dbReference>
<dbReference type="Gene3D" id="3.30.980.10">
    <property type="entry name" value="Threonyl-trna Synthetase, Chain A, domain 2"/>
    <property type="match status" value="1"/>
</dbReference>
<dbReference type="Gene3D" id="2.40.30.130">
    <property type="match status" value="1"/>
</dbReference>
<evidence type="ECO:0000313" key="5">
    <source>
        <dbReference type="EMBL" id="GMI48194.1"/>
    </source>
</evidence>